<dbReference type="Pfam" id="PF00271">
    <property type="entry name" value="Helicase_C"/>
    <property type="match status" value="1"/>
</dbReference>
<dbReference type="PROSITE" id="PS51194">
    <property type="entry name" value="HELICASE_CTER"/>
    <property type="match status" value="1"/>
</dbReference>
<evidence type="ECO:0000259" key="8">
    <source>
        <dbReference type="PROSITE" id="PS51192"/>
    </source>
</evidence>
<dbReference type="InterPro" id="IPR027417">
    <property type="entry name" value="P-loop_NTPase"/>
</dbReference>
<dbReference type="CDD" id="cd18787">
    <property type="entry name" value="SF2_C_DEAD"/>
    <property type="match status" value="1"/>
</dbReference>
<evidence type="ECO:0000313" key="11">
    <source>
        <dbReference type="EMBL" id="MFC1799530.1"/>
    </source>
</evidence>
<feature type="domain" description="Helicase ATP-binding" evidence="8">
    <location>
        <begin position="37"/>
        <end position="205"/>
    </location>
</feature>
<dbReference type="InterPro" id="IPR050079">
    <property type="entry name" value="DEAD_box_RNA_helicase"/>
</dbReference>
<name>A0ABV6YN75_UNCEI</name>
<dbReference type="SMART" id="SM00490">
    <property type="entry name" value="HELICc"/>
    <property type="match status" value="1"/>
</dbReference>
<evidence type="ECO:0000313" key="12">
    <source>
        <dbReference type="Proteomes" id="UP001594288"/>
    </source>
</evidence>
<dbReference type="InterPro" id="IPR014001">
    <property type="entry name" value="Helicase_ATP-bd"/>
</dbReference>
<evidence type="ECO:0000256" key="6">
    <source>
        <dbReference type="PROSITE-ProRule" id="PRU00552"/>
    </source>
</evidence>
<sequence>MNPRHENFYGLGIAPKLLEKIASLGYSKPTPIQHKAIPFAIDGKDIVGIAQTGTGKTLAYGVPMIQRLNQKKGKGLVLAPTRELAIQINAHLKPFTQALRMGTAVVIGGERMGKQVAALKRDPRIIVATPGRLIDLMEQRIVRLNDVNVLVLDEADRMLDMGFAPQIEKIIRTVPKDRQTMLFSATMPTAIMRMASSHMQLPVRTEIAPSGTAAEGVSHEVFVVEKKLKGSLLEKLLQQYRGSVLVFTRTKRGAERVRRSLKKAGFAAAEIHSDRTLPQRREALTGFKTGKYRVLVATDIAARGIDVEGIELVVNYDLPDEPGSYVHRIGRTGRAGMEGIAVSFATPDQGSDVRNIEKLIKISLSLSEHPEIPAKQFLTGELTSFQKRLSRHKRGMSRRPVRKRR</sequence>
<organism evidence="11 12">
    <name type="scientific">Eiseniibacteriota bacterium</name>
    <dbReference type="NCBI Taxonomy" id="2212470"/>
    <lineage>
        <taxon>Bacteria</taxon>
        <taxon>Candidatus Eiseniibacteriota</taxon>
    </lineage>
</organism>
<dbReference type="InterPro" id="IPR011545">
    <property type="entry name" value="DEAD/DEAH_box_helicase_dom"/>
</dbReference>
<keyword evidence="2 7" id="KW-0378">Hydrolase</keyword>
<dbReference type="InterPro" id="IPR001650">
    <property type="entry name" value="Helicase_C-like"/>
</dbReference>
<evidence type="ECO:0000256" key="5">
    <source>
        <dbReference type="ARBA" id="ARBA00038437"/>
    </source>
</evidence>
<reference evidence="11 12" key="1">
    <citation type="submission" date="2024-09" db="EMBL/GenBank/DDBJ databases">
        <authorList>
            <person name="D'Angelo T."/>
        </authorList>
    </citation>
    <scope>NUCLEOTIDE SEQUENCE [LARGE SCALE GENOMIC DNA]</scope>
    <source>
        <strain evidence="11">SAG AM-311-F02</strain>
    </source>
</reference>
<dbReference type="PROSITE" id="PS51192">
    <property type="entry name" value="HELICASE_ATP_BIND_1"/>
    <property type="match status" value="1"/>
</dbReference>
<dbReference type="CDD" id="cd00268">
    <property type="entry name" value="DEADc"/>
    <property type="match status" value="1"/>
</dbReference>
<dbReference type="GO" id="GO:0004386">
    <property type="term" value="F:helicase activity"/>
    <property type="evidence" value="ECO:0007669"/>
    <property type="project" value="UniProtKB-KW"/>
</dbReference>
<dbReference type="EC" id="3.6.4.-" evidence="11"/>
<dbReference type="InterPro" id="IPR044742">
    <property type="entry name" value="DEAD/DEAH_RhlB"/>
</dbReference>
<protein>
    <submittedName>
        <fullName evidence="11">DEAD/DEAH box helicase</fullName>
        <ecNumber evidence="11">3.6.4.-</ecNumber>
    </submittedName>
</protein>
<dbReference type="GO" id="GO:0016787">
    <property type="term" value="F:hydrolase activity"/>
    <property type="evidence" value="ECO:0007669"/>
    <property type="project" value="UniProtKB-KW"/>
</dbReference>
<accession>A0ABV6YN75</accession>
<dbReference type="Pfam" id="PF00270">
    <property type="entry name" value="DEAD"/>
    <property type="match status" value="1"/>
</dbReference>
<keyword evidence="4 7" id="KW-0067">ATP-binding</keyword>
<evidence type="ECO:0000256" key="7">
    <source>
        <dbReference type="RuleBase" id="RU000492"/>
    </source>
</evidence>
<dbReference type="InterPro" id="IPR000629">
    <property type="entry name" value="RNA-helicase_DEAD-box_CS"/>
</dbReference>
<gene>
    <name evidence="11" type="ORF">ACFL2Z_01275</name>
</gene>
<evidence type="ECO:0000259" key="10">
    <source>
        <dbReference type="PROSITE" id="PS51195"/>
    </source>
</evidence>
<feature type="short sequence motif" description="Q motif" evidence="6">
    <location>
        <begin position="6"/>
        <end position="34"/>
    </location>
</feature>
<dbReference type="Gene3D" id="3.40.50.300">
    <property type="entry name" value="P-loop containing nucleotide triphosphate hydrolases"/>
    <property type="match status" value="2"/>
</dbReference>
<dbReference type="PROSITE" id="PS00039">
    <property type="entry name" value="DEAD_ATP_HELICASE"/>
    <property type="match status" value="1"/>
</dbReference>
<dbReference type="Proteomes" id="UP001594288">
    <property type="component" value="Unassembled WGS sequence"/>
</dbReference>
<feature type="domain" description="DEAD-box RNA helicase Q" evidence="10">
    <location>
        <begin position="6"/>
        <end position="34"/>
    </location>
</feature>
<keyword evidence="12" id="KW-1185">Reference proteome</keyword>
<dbReference type="PANTHER" id="PTHR47959:SF13">
    <property type="entry name" value="ATP-DEPENDENT RNA HELICASE RHLE"/>
    <property type="match status" value="1"/>
</dbReference>
<dbReference type="SMART" id="SM00487">
    <property type="entry name" value="DEXDc"/>
    <property type="match status" value="1"/>
</dbReference>
<feature type="domain" description="Helicase C-terminal" evidence="9">
    <location>
        <begin position="232"/>
        <end position="377"/>
    </location>
</feature>
<evidence type="ECO:0000256" key="4">
    <source>
        <dbReference type="ARBA" id="ARBA00022840"/>
    </source>
</evidence>
<dbReference type="PANTHER" id="PTHR47959">
    <property type="entry name" value="ATP-DEPENDENT RNA HELICASE RHLE-RELATED"/>
    <property type="match status" value="1"/>
</dbReference>
<comment type="similarity">
    <text evidence="5 7">Belongs to the DEAD box helicase family.</text>
</comment>
<evidence type="ECO:0000256" key="1">
    <source>
        <dbReference type="ARBA" id="ARBA00022741"/>
    </source>
</evidence>
<keyword evidence="3 7" id="KW-0347">Helicase</keyword>
<evidence type="ECO:0000256" key="3">
    <source>
        <dbReference type="ARBA" id="ARBA00022806"/>
    </source>
</evidence>
<keyword evidence="1 7" id="KW-0547">Nucleotide-binding</keyword>
<dbReference type="PROSITE" id="PS51195">
    <property type="entry name" value="Q_MOTIF"/>
    <property type="match status" value="1"/>
</dbReference>
<dbReference type="SUPFAM" id="SSF52540">
    <property type="entry name" value="P-loop containing nucleoside triphosphate hydrolases"/>
    <property type="match status" value="1"/>
</dbReference>
<evidence type="ECO:0000259" key="9">
    <source>
        <dbReference type="PROSITE" id="PS51194"/>
    </source>
</evidence>
<dbReference type="EMBL" id="JBHPEI010000011">
    <property type="protein sequence ID" value="MFC1799530.1"/>
    <property type="molecule type" value="Genomic_DNA"/>
</dbReference>
<dbReference type="InterPro" id="IPR014014">
    <property type="entry name" value="RNA_helicase_DEAD_Q_motif"/>
</dbReference>
<comment type="caution">
    <text evidence="11">The sequence shown here is derived from an EMBL/GenBank/DDBJ whole genome shotgun (WGS) entry which is preliminary data.</text>
</comment>
<evidence type="ECO:0000256" key="2">
    <source>
        <dbReference type="ARBA" id="ARBA00022801"/>
    </source>
</evidence>
<proteinExistence type="inferred from homology"/>